<dbReference type="SUPFAM" id="SSF52151">
    <property type="entry name" value="FabD/lysophospholipase-like"/>
    <property type="match status" value="1"/>
</dbReference>
<dbReference type="EMBL" id="JAKWJU010000002">
    <property type="protein sequence ID" value="MCH6163141.1"/>
    <property type="molecule type" value="Genomic_DNA"/>
</dbReference>
<evidence type="ECO:0000313" key="7">
    <source>
        <dbReference type="EMBL" id="MCH6163141.1"/>
    </source>
</evidence>
<dbReference type="SMART" id="SM00822">
    <property type="entry name" value="PKS_KR"/>
    <property type="match status" value="1"/>
</dbReference>
<dbReference type="InterPro" id="IPR032821">
    <property type="entry name" value="PKS_assoc"/>
</dbReference>
<dbReference type="InterPro" id="IPR036291">
    <property type="entry name" value="NAD(P)-bd_dom_sf"/>
</dbReference>
<comment type="caution">
    <text evidence="7">The sequence shown here is derived from an EMBL/GenBank/DDBJ whole genome shotgun (WGS) entry which is preliminary data.</text>
</comment>
<keyword evidence="2" id="KW-0597">Phosphoprotein</keyword>
<feature type="compositionally biased region" description="Low complexity" evidence="5">
    <location>
        <begin position="1977"/>
        <end position="1993"/>
    </location>
</feature>
<dbReference type="Gene3D" id="3.40.50.720">
    <property type="entry name" value="NAD(P)-binding Rossmann-like Domain"/>
    <property type="match status" value="1"/>
</dbReference>
<dbReference type="Pfam" id="PF03060">
    <property type="entry name" value="NMO"/>
    <property type="match status" value="2"/>
</dbReference>
<dbReference type="InterPro" id="IPR057326">
    <property type="entry name" value="KR_dom"/>
</dbReference>
<feature type="region of interest" description="Disordered" evidence="5">
    <location>
        <begin position="1959"/>
        <end position="1998"/>
    </location>
</feature>
<evidence type="ECO:0000256" key="4">
    <source>
        <dbReference type="ARBA" id="ARBA00023194"/>
    </source>
</evidence>
<dbReference type="InterPro" id="IPR009081">
    <property type="entry name" value="PP-bd_ACP"/>
</dbReference>
<dbReference type="Gene3D" id="3.30.70.250">
    <property type="entry name" value="Malonyl-CoA ACP transacylase, ACP-binding"/>
    <property type="match status" value="1"/>
</dbReference>
<dbReference type="SUPFAM" id="SSF51412">
    <property type="entry name" value="Inosine monophosphate dehydrogenase (IMPDH)"/>
    <property type="match status" value="2"/>
</dbReference>
<dbReference type="InterPro" id="IPR036736">
    <property type="entry name" value="ACP-like_sf"/>
</dbReference>
<keyword evidence="1" id="KW-0596">Phosphopantetheine</keyword>
<feature type="domain" description="Ketosynthase family 3 (KS3)" evidence="6">
    <location>
        <begin position="693"/>
        <end position="1134"/>
    </location>
</feature>
<dbReference type="RefSeq" id="WP_241061987.1">
    <property type="nucleotide sequence ID" value="NZ_JAKWJU010000002.1"/>
</dbReference>
<reference evidence="7" key="1">
    <citation type="submission" date="2022-03" db="EMBL/GenBank/DDBJ databases">
        <authorList>
            <person name="Santos J.D.N."/>
            <person name="Kallscheuer N."/>
            <person name="Jogler C."/>
            <person name="Lage O.M."/>
        </authorList>
    </citation>
    <scope>NUCLEOTIDE SEQUENCE</scope>
    <source>
        <strain evidence="7">M600PL45_2</strain>
    </source>
</reference>
<dbReference type="SUPFAM" id="SSF53901">
    <property type="entry name" value="Thiolase-like"/>
    <property type="match status" value="1"/>
</dbReference>
<dbReference type="InterPro" id="IPR013968">
    <property type="entry name" value="PKS_KR"/>
</dbReference>
<dbReference type="CDD" id="cd00833">
    <property type="entry name" value="PKS"/>
    <property type="match status" value="1"/>
</dbReference>
<dbReference type="Pfam" id="PF08659">
    <property type="entry name" value="KR"/>
    <property type="match status" value="1"/>
</dbReference>
<accession>A0ABS9T3Q1</accession>
<dbReference type="InterPro" id="IPR016035">
    <property type="entry name" value="Acyl_Trfase/lysoPLipase"/>
</dbReference>
<keyword evidence="3" id="KW-0808">Transferase</keyword>
<dbReference type="Gene3D" id="3.20.20.70">
    <property type="entry name" value="Aldolase class I"/>
    <property type="match status" value="2"/>
</dbReference>
<dbReference type="Gene3D" id="3.40.47.10">
    <property type="match status" value="1"/>
</dbReference>
<dbReference type="Pfam" id="PF16197">
    <property type="entry name" value="KAsynt_C_assoc"/>
    <property type="match status" value="1"/>
</dbReference>
<name>A0ABS9T3Q1_9ACTN</name>
<dbReference type="SUPFAM" id="SSF47336">
    <property type="entry name" value="ACP-like"/>
    <property type="match status" value="2"/>
</dbReference>
<dbReference type="PROSITE" id="PS52004">
    <property type="entry name" value="KS3_2"/>
    <property type="match status" value="1"/>
</dbReference>
<evidence type="ECO:0000256" key="5">
    <source>
        <dbReference type="SAM" id="MobiDB-lite"/>
    </source>
</evidence>
<keyword evidence="8" id="KW-1185">Reference proteome</keyword>
<dbReference type="InterPro" id="IPR020841">
    <property type="entry name" value="PKS_Beta-ketoAc_synthase_dom"/>
</dbReference>
<dbReference type="Proteomes" id="UP001166784">
    <property type="component" value="Unassembled WGS sequence"/>
</dbReference>
<dbReference type="SUPFAM" id="SSF51735">
    <property type="entry name" value="NAD(P)-binding Rossmann-fold domains"/>
    <property type="match status" value="2"/>
</dbReference>
<dbReference type="InterPro" id="IPR016036">
    <property type="entry name" value="Malonyl_transacylase_ACP-bd"/>
</dbReference>
<proteinExistence type="predicted"/>
<dbReference type="Pfam" id="PF00698">
    <property type="entry name" value="Acyl_transf_1"/>
    <property type="match status" value="1"/>
</dbReference>
<reference evidence="7" key="2">
    <citation type="journal article" date="2023" name="Int. J. Syst. Evol. Microbiol.">
        <title>Streptomyces marispadix sp. nov., isolated from marine beach sediment of the Northern Coast of Portugal.</title>
        <authorList>
            <person name="dos Santos J.D.N."/>
            <person name="Vitorino I.R."/>
            <person name="Kallscheuer N."/>
            <person name="Srivastava A."/>
            <person name="Krautwurst S."/>
            <person name="Marz M."/>
            <person name="Jogler C."/>
            <person name="Lobo Da Cunha A."/>
            <person name="Catita J."/>
            <person name="Goncalves H."/>
            <person name="Gonzalez I."/>
            <person name="Reyes F."/>
            <person name="Lage O.M."/>
        </authorList>
    </citation>
    <scope>NUCLEOTIDE SEQUENCE</scope>
    <source>
        <strain evidence="7">M600PL45_2</strain>
    </source>
</reference>
<dbReference type="SUPFAM" id="SSF55048">
    <property type="entry name" value="Probable ACP-binding domain of malonyl-CoA ACP transacylase"/>
    <property type="match status" value="1"/>
</dbReference>
<keyword evidence="4" id="KW-0045">Antibiotic biosynthesis</keyword>
<dbReference type="InterPro" id="IPR014043">
    <property type="entry name" value="Acyl_transferase_dom"/>
</dbReference>
<dbReference type="InterPro" id="IPR052568">
    <property type="entry name" value="PKS-FAS_Synthase"/>
</dbReference>
<sequence length="2485" mass="254990">MRMLDTDASDVSSRSNPVIAINPVHRPSPRLTAAACAAGALGVLELPVGDGASREAAGHLECTERWTARPFGVRIRPGCPVTDADLPASVGTVLLADPSRTPEEFGGRRVLVEATGLDEARRAAAAGAQGLIVRGTESGGRTGELSTFVLLQRVLADRGSELPGGLPHDIPVWACGGIGPHTAAAAVVGGAEGVVLDTQLALLDEAGLPLETADALAGLDGSETVVHHGMRVLRRRGPGVPELPEDAAEFASRIGGDDLRTQFLPVGQDAFLAASFARRWSTVSEVIRGMRDAVAAAVEDDDAATALGPGAPGAVALGTRLPVAQGPMTRVSDQAEFAAAVAAGGALPFLALALAGPAQTRTMLEETKSALGDAPWGVGVLGFADEEIRAAQLEVVRQIRPTHAIIAGGRPAQAAALEAEGISTFLHVPSPGLLRQFLAAGARKFIFEGAECGGHVGPRNSFPLWEAQAEILLEFVGHPGAGRERPGAAGEITVLFAGGVHDERSASMVAALAAPLTRAGVATGVLMGTAYLFTQEAVAAGAILPRFQQQVVAAERTDLLETAPGHATRCAHSAFTSDFASLKQQLREAGVPEREVWEQLEKFNVGRLRVASKGIERVGPELRGVDEQRQGAEGMFMAGEVCVLRRDVTTVEALHDSVGERAAARLRERARRLRGELGLAHGGSDEEEGAAEPLRIAIVGMAGMFPGAEDLAAFWANVLAGKDCVTEVPEERWDTELYYAPDGEGERTPSRWGGFLPEIPFDPLAFGIPPASLASIEPVQLLALEAARRALADAGYEGRTGGHARTSVVFGAEAGSDLSNASVLRTVLPSYLGGELPDALDEQLPRLTEDSFPGVLANVIAGRIANRLNLGGANYTVDAACASSLTAVDVACKELVTGTSDLVLCGGADLHNGINDYLLFSSVHALSPTGRSSTFDGDADGIALGEGVGCVVLKRLADAERDGDRVYAVIDGVGSASDGRALGLTAPRPEGQRAALTRAYRNAGVSPAQIGLIEAHGTGTVVGDRTELATLTEVFTEAGAAPGSCAIGSVKSQIGHTKCAAGLAGLIKTTLALYHGVKPPTLHIEQPNAAWDKDSSPFFFHSAARPWAAEPAERVAGVSAFGFGGTNFHAVLRAYDQAPCVHSSDEWPVELFTFRGRDDASAQRAVRRLLEKTEQDGQRKSQGRGGGWRLRDYARGAARVSDSAAVRGEPVRIALLAQSVEELPGLLRRAADGVHDPAAGIYAAGGAGGGERAATDGAIAFLFPGQGSQRPGMLADLFVAFPELQRHLQLGRRWADALYPPTAYDKATADAQLARITDTAVAQPALGIVELAAADLLASLGIRPAMAAGHSYGELVALGVAGALSPADVLTASAARAEAILAQIPDDGDAGAMAAVTALPEKVDEVLALAGLDGEVVTANRNSPKQTVISGPTEAVTKAVGRLRDAGLSAKPLQVACAFHSPLVAGAADDFARTLQSMDVHAPRLPVWANSTAEPYDTDPHAVRAGLAGQIGSPVRFAEQIESMYAAGARVFTEVGPGKVLTRLVSAILGDRPHSTVTLEDARRGGLYGFLAGVAQLAVAGADVRTGKLYQGRDAVDPESATPGKPAGWTVDGQLIRLADGSIPPNALRPPRPVTELIVPEPPTQDGPALSGPDALIAEFLRTSREMVTAQRDVLLRYLGAAELPPASAAGSPALPSALPTDIGLPSARSAAAGTGAAAQASAAAAPAAASASVPAFADPSAASASVAASADSASAGAGSAVLSVESVLESVLSVVAERTGYPVEMIEPGLDLEADLSVDSIKRAEIAGELAVRLGLPVGADADVEELSSARTAAGIAELLVSALGSSASADPSAASASVAASADSASAGAGSAVLSVESVLESVLSVVAERTGYPVEMIEPGLDLEADLSVDSIKRAEIAGELAVRLGLPVGADADVEELSSARTASGIAELLVDRLGGAAPGKEPGAPPAPAPAAPDTAPAAPSAAPEGTALVTPDGEPLVVAPQRLEFTETELPALPAPSLPEGTAVTVLGGGALGTLVAERLREAGALPQTVPDGQRLPEQLGEIVIDLHALESPDTTLPDNFPLYQGVLAAAPKRLLAADRRAQGAASGLRGFFRSVSREYEETVATLVEVGADDDPETVAGLLVAELGATEGESVVLADGGRRRALKLTPTDLGAVAATGAGPAGDGVAEAAAAGLDRDAVLLLVGGARGITARFARTVAAASRCRIELLGRTPVPPQSEDPATASAAGRDELRAAFIGSGMTSPAEIERAVAAVLAEREVRETLAALRESGSHAHYRSVDALDEEAVRAAVKEIHAEHGRLDGVVYAAGVIEDKLIAEKSPESFRRVFSTKADGARVLLDALGALPESPRFAVLFGSIAGALGNRGQADYAAANDALEELGRRWSTEDRRGLTVHWGPWAPAAQGGTGGGMVTPELMRSYAARGIKLIDPEEGPLSLLRELAWGAPTVHAVVAAASGW</sequence>
<dbReference type="InterPro" id="IPR016039">
    <property type="entry name" value="Thiolase-like"/>
</dbReference>
<dbReference type="InterPro" id="IPR014031">
    <property type="entry name" value="Ketoacyl_synth_C"/>
</dbReference>
<dbReference type="InterPro" id="IPR013785">
    <property type="entry name" value="Aldolase_TIM"/>
</dbReference>
<protein>
    <submittedName>
        <fullName evidence="7">SDR family oxidoreductase</fullName>
    </submittedName>
</protein>
<evidence type="ECO:0000256" key="3">
    <source>
        <dbReference type="ARBA" id="ARBA00022679"/>
    </source>
</evidence>
<evidence type="ECO:0000313" key="8">
    <source>
        <dbReference type="Proteomes" id="UP001166784"/>
    </source>
</evidence>
<dbReference type="InterPro" id="IPR014030">
    <property type="entry name" value="Ketoacyl_synth_N"/>
</dbReference>
<dbReference type="InterPro" id="IPR001227">
    <property type="entry name" value="Ac_transferase_dom_sf"/>
</dbReference>
<dbReference type="Gene3D" id="3.40.366.10">
    <property type="entry name" value="Malonyl-Coenzyme A Acyl Carrier Protein, domain 2"/>
    <property type="match status" value="1"/>
</dbReference>
<organism evidence="7 8">
    <name type="scientific">Streptomyces marispadix</name>
    <dbReference type="NCBI Taxonomy" id="2922868"/>
    <lineage>
        <taxon>Bacteria</taxon>
        <taxon>Bacillati</taxon>
        <taxon>Actinomycetota</taxon>
        <taxon>Actinomycetes</taxon>
        <taxon>Kitasatosporales</taxon>
        <taxon>Streptomycetaceae</taxon>
        <taxon>Streptomyces</taxon>
    </lineage>
</organism>
<dbReference type="SMART" id="SM00827">
    <property type="entry name" value="PKS_AT"/>
    <property type="match status" value="1"/>
</dbReference>
<dbReference type="Gene3D" id="1.10.1200.10">
    <property type="entry name" value="ACP-like"/>
    <property type="match status" value="2"/>
</dbReference>
<dbReference type="PANTHER" id="PTHR43074:SF1">
    <property type="entry name" value="BETA-KETOACYL SYNTHASE FAMILY PROTEIN-RELATED"/>
    <property type="match status" value="1"/>
</dbReference>
<evidence type="ECO:0000256" key="1">
    <source>
        <dbReference type="ARBA" id="ARBA00022450"/>
    </source>
</evidence>
<evidence type="ECO:0000256" key="2">
    <source>
        <dbReference type="ARBA" id="ARBA00022553"/>
    </source>
</evidence>
<dbReference type="Pfam" id="PF00109">
    <property type="entry name" value="ketoacyl-synt"/>
    <property type="match status" value="1"/>
</dbReference>
<gene>
    <name evidence="7" type="ORF">MMA15_22935</name>
</gene>
<dbReference type="PANTHER" id="PTHR43074">
    <property type="entry name" value="OMEGA-3 POLYUNSATURATED FATTY ACID SYNTHASE PFAB-RELATED"/>
    <property type="match status" value="1"/>
</dbReference>
<dbReference type="Pfam" id="PF02801">
    <property type="entry name" value="Ketoacyl-synt_C"/>
    <property type="match status" value="1"/>
</dbReference>
<dbReference type="SMART" id="SM00825">
    <property type="entry name" value="PKS_KS"/>
    <property type="match status" value="1"/>
</dbReference>
<dbReference type="Pfam" id="PF00550">
    <property type="entry name" value="PP-binding"/>
    <property type="match status" value="2"/>
</dbReference>
<evidence type="ECO:0000259" key="6">
    <source>
        <dbReference type="PROSITE" id="PS52004"/>
    </source>
</evidence>